<organism evidence="3 4">
    <name type="scientific">Blastochloris viridis</name>
    <name type="common">Rhodopseudomonas viridis</name>
    <dbReference type="NCBI Taxonomy" id="1079"/>
    <lineage>
        <taxon>Bacteria</taxon>
        <taxon>Pseudomonadati</taxon>
        <taxon>Pseudomonadota</taxon>
        <taxon>Alphaproteobacteria</taxon>
        <taxon>Hyphomicrobiales</taxon>
        <taxon>Blastochloridaceae</taxon>
        <taxon>Blastochloris</taxon>
    </lineage>
</organism>
<dbReference type="EMBL" id="VAFM01000002">
    <property type="protein sequence ID" value="TKW60739.1"/>
    <property type="molecule type" value="Genomic_DNA"/>
</dbReference>
<sequence length="179" mass="20538">MSEPIIVKKYANRRLYNTETSTYITQADLAAIIRTGRNVEVVDAKTGEDLTRQTLAQIILEEEAKGAAMLPVNFLRQLIGFYDNSMQSILPHYLDMVMDVFQQNQNRIREETNKALGGFSPFAQFAAMQQIQRNQIEQMQQVMSLFNPFLKANHAADFDKDARIRTLEAEIERLKAGRH</sequence>
<feature type="domain" description="PHA accumulation regulator DNA-binding N-terminal" evidence="2">
    <location>
        <begin position="6"/>
        <end position="66"/>
    </location>
</feature>
<proteinExistence type="predicted"/>
<protein>
    <submittedName>
        <fullName evidence="3">Polyhydroxyalkanoate synthesis repressor PhaR</fullName>
    </submittedName>
</protein>
<dbReference type="NCBIfam" id="TIGR01848">
    <property type="entry name" value="PHA_reg_PhaR"/>
    <property type="match status" value="1"/>
</dbReference>
<feature type="domain" description="PHB accumulation regulatory" evidence="1">
    <location>
        <begin position="70"/>
        <end position="109"/>
    </location>
</feature>
<dbReference type="InterPro" id="IPR010134">
    <property type="entry name" value="PHA_reg_PhaR"/>
</dbReference>
<evidence type="ECO:0000313" key="4">
    <source>
        <dbReference type="Proteomes" id="UP000320948"/>
    </source>
</evidence>
<evidence type="ECO:0000313" key="3">
    <source>
        <dbReference type="EMBL" id="TKW60739.1"/>
    </source>
</evidence>
<dbReference type="Proteomes" id="UP000320948">
    <property type="component" value="Unassembled WGS sequence"/>
</dbReference>
<dbReference type="AlphaFoldDB" id="A0A6N4RAN5"/>
<reference evidence="3 4" key="1">
    <citation type="journal article" date="2017" name="Nat. Commun.">
        <title>In situ click chemistry generation of cyclooxygenase-2 inhibitors.</title>
        <authorList>
            <person name="Bhardwaj A."/>
            <person name="Kaur J."/>
            <person name="Wuest M."/>
            <person name="Wuest F."/>
        </authorList>
    </citation>
    <scope>NUCLEOTIDE SEQUENCE [LARGE SCALE GENOMIC DNA]</scope>
    <source>
        <strain evidence="3">S2_018_000_R2_106</strain>
    </source>
</reference>
<name>A0A6N4RAN5_BLAVI</name>
<dbReference type="InterPro" id="IPR012909">
    <property type="entry name" value="PHA_DNA-bd_N"/>
</dbReference>
<evidence type="ECO:0000259" key="2">
    <source>
        <dbReference type="Pfam" id="PF07879"/>
    </source>
</evidence>
<dbReference type="Pfam" id="PF07879">
    <property type="entry name" value="PHB_acc_N"/>
    <property type="match status" value="1"/>
</dbReference>
<dbReference type="Pfam" id="PF05233">
    <property type="entry name" value="PHB_acc"/>
    <property type="match status" value="1"/>
</dbReference>
<dbReference type="GO" id="GO:0006355">
    <property type="term" value="P:regulation of DNA-templated transcription"/>
    <property type="evidence" value="ECO:0007669"/>
    <property type="project" value="InterPro"/>
</dbReference>
<accession>A0A6N4RAN5</accession>
<evidence type="ECO:0000259" key="1">
    <source>
        <dbReference type="Pfam" id="PF05233"/>
    </source>
</evidence>
<comment type="caution">
    <text evidence="3">The sequence shown here is derived from an EMBL/GenBank/DDBJ whole genome shotgun (WGS) entry which is preliminary data.</text>
</comment>
<gene>
    <name evidence="3" type="primary">phaR</name>
    <name evidence="3" type="ORF">DI628_07545</name>
</gene>
<dbReference type="InterPro" id="IPR007897">
    <property type="entry name" value="PHB_accumulat"/>
</dbReference>